<keyword evidence="3" id="KW-1185">Reference proteome</keyword>
<evidence type="ECO:0000313" key="3">
    <source>
        <dbReference type="Proteomes" id="UP000554482"/>
    </source>
</evidence>
<organism evidence="2 3">
    <name type="scientific">Thalictrum thalictroides</name>
    <name type="common">Rue-anemone</name>
    <name type="synonym">Anemone thalictroides</name>
    <dbReference type="NCBI Taxonomy" id="46969"/>
    <lineage>
        <taxon>Eukaryota</taxon>
        <taxon>Viridiplantae</taxon>
        <taxon>Streptophyta</taxon>
        <taxon>Embryophyta</taxon>
        <taxon>Tracheophyta</taxon>
        <taxon>Spermatophyta</taxon>
        <taxon>Magnoliopsida</taxon>
        <taxon>Ranunculales</taxon>
        <taxon>Ranunculaceae</taxon>
        <taxon>Thalictroideae</taxon>
        <taxon>Thalictrum</taxon>
    </lineage>
</organism>
<dbReference type="GO" id="GO:0090228">
    <property type="term" value="P:positive regulation of red or far-red light signaling pathway"/>
    <property type="evidence" value="ECO:0007669"/>
    <property type="project" value="InterPro"/>
</dbReference>
<dbReference type="GO" id="GO:0009507">
    <property type="term" value="C:chloroplast"/>
    <property type="evidence" value="ECO:0007669"/>
    <property type="project" value="InterPro"/>
</dbReference>
<accession>A0A7J6WKU5</accession>
<gene>
    <name evidence="2" type="ORF">FRX31_012404</name>
</gene>
<dbReference type="GO" id="GO:0045893">
    <property type="term" value="P:positive regulation of DNA-templated transcription"/>
    <property type="evidence" value="ECO:0007669"/>
    <property type="project" value="TreeGrafter"/>
</dbReference>
<feature type="region of interest" description="Disordered" evidence="1">
    <location>
        <begin position="60"/>
        <end position="143"/>
    </location>
</feature>
<dbReference type="PANTHER" id="PTHR35720">
    <property type="entry name" value="PROTEIN PLASTID TRANSCRIPTIONALLY ACTIVE 12, CHLOROPLASTIC"/>
    <property type="match status" value="1"/>
</dbReference>
<dbReference type="GO" id="GO:0005634">
    <property type="term" value="C:nucleus"/>
    <property type="evidence" value="ECO:0007669"/>
    <property type="project" value="InterPro"/>
</dbReference>
<comment type="caution">
    <text evidence="2">The sequence shown here is derived from an EMBL/GenBank/DDBJ whole genome shotgun (WGS) entry which is preliminary data.</text>
</comment>
<feature type="compositionally biased region" description="Polar residues" evidence="1">
    <location>
        <begin position="127"/>
        <end position="139"/>
    </location>
</feature>
<dbReference type="Proteomes" id="UP000554482">
    <property type="component" value="Unassembled WGS sequence"/>
</dbReference>
<proteinExistence type="predicted"/>
<dbReference type="GO" id="GO:0009416">
    <property type="term" value="P:response to light stimulus"/>
    <property type="evidence" value="ECO:0007669"/>
    <property type="project" value="InterPro"/>
</dbReference>
<evidence type="ECO:0000256" key="1">
    <source>
        <dbReference type="SAM" id="MobiDB-lite"/>
    </source>
</evidence>
<reference evidence="2 3" key="1">
    <citation type="submission" date="2020-06" db="EMBL/GenBank/DDBJ databases">
        <title>Transcriptomic and genomic resources for Thalictrum thalictroides and T. hernandezii: Facilitating candidate gene discovery in an emerging model plant lineage.</title>
        <authorList>
            <person name="Arias T."/>
            <person name="Riano-Pachon D.M."/>
            <person name="Di Stilio V.S."/>
        </authorList>
    </citation>
    <scope>NUCLEOTIDE SEQUENCE [LARGE SCALE GENOMIC DNA]</scope>
    <source>
        <strain evidence="3">cv. WT478/WT964</strain>
        <tissue evidence="2">Leaves</tissue>
    </source>
</reference>
<sequence>MNVSATPQKLCADSFLAVRAQGSFGLNNISCRKASMLPCVKCAKEDDSIDPLSVERPPYYSYRDSTSGQLEPASGARASIPGQEYWPEGTASRVRAARAPEPTGKSEGAPSYGKNPGSRRKKYKTNIAASESSDLSVDSTDPLELENSDDVLEEPRHLSREYVIYQTEQEEEKLSEYELDKKTGRPHPFIDPKLKNPMKEPLSSEELWWNWKKPDKEQWSRWQRRRPDSETVFVKAMAETGQIKIYGDHPTLTETSLYRARRHLFKEERLQDERGRLERVGPLAYYSEWVKAWKNDTSKEAVQKHYEETGEDENTQLIKMFQHQTDSEYRIMMGTDIRVRRDPLAMRMREDQIKEIWGGDPVYPTVNYIQDPDEVIDYRGPDFHEPTPNMLSYLLEHGKMISRKELEQILAKEKTEEVEVLK</sequence>
<name>A0A7J6WKU5_THATH</name>
<dbReference type="AlphaFoldDB" id="A0A7J6WKU5"/>
<dbReference type="OrthoDB" id="2019670at2759"/>
<evidence type="ECO:0000313" key="2">
    <source>
        <dbReference type="EMBL" id="KAF5198009.1"/>
    </source>
</evidence>
<dbReference type="EMBL" id="JABWDY010013879">
    <property type="protein sequence ID" value="KAF5198009.1"/>
    <property type="molecule type" value="Genomic_DNA"/>
</dbReference>
<dbReference type="GO" id="GO:0042793">
    <property type="term" value="P:plastid transcription"/>
    <property type="evidence" value="ECO:0007669"/>
    <property type="project" value="TreeGrafter"/>
</dbReference>
<protein>
    <submittedName>
        <fullName evidence="2">Plastid transcriptionally active</fullName>
    </submittedName>
</protein>
<dbReference type="PANTHER" id="PTHR35720:SF1">
    <property type="entry name" value="PROTEIN PLASTID TRANSCRIPTIONALLY ACTIVE 12, CHLOROPLASTIC"/>
    <property type="match status" value="1"/>
</dbReference>
<dbReference type="InterPro" id="IPR034581">
    <property type="entry name" value="PTAC12"/>
</dbReference>